<name>A0A0F3KVH1_9GAMM</name>
<keyword evidence="1" id="KW-0732">Signal</keyword>
<dbReference type="OrthoDB" id="6385145at2"/>
<dbReference type="Pfam" id="PF13618">
    <property type="entry name" value="Gluconate_2-dh3"/>
    <property type="match status" value="1"/>
</dbReference>
<dbReference type="AlphaFoldDB" id="A0A0F3KVH1"/>
<gene>
    <name evidence="2" type="ORF">VI08_08150</name>
</gene>
<comment type="caution">
    <text evidence="2">The sequence shown here is derived from an EMBL/GenBank/DDBJ whole genome shotgun (WGS) entry which is preliminary data.</text>
</comment>
<organism evidence="2 3">
    <name type="scientific">Luteibacter yeojuensis</name>
    <dbReference type="NCBI Taxonomy" id="345309"/>
    <lineage>
        <taxon>Bacteria</taxon>
        <taxon>Pseudomonadati</taxon>
        <taxon>Pseudomonadota</taxon>
        <taxon>Gammaproteobacteria</taxon>
        <taxon>Lysobacterales</taxon>
        <taxon>Rhodanobacteraceae</taxon>
        <taxon>Luteibacter</taxon>
    </lineage>
</organism>
<dbReference type="PROSITE" id="PS51318">
    <property type="entry name" value="TAT"/>
    <property type="match status" value="1"/>
</dbReference>
<dbReference type="Proteomes" id="UP000033651">
    <property type="component" value="Unassembled WGS sequence"/>
</dbReference>
<feature type="signal peptide" evidence="1">
    <location>
        <begin position="1"/>
        <end position="31"/>
    </location>
</feature>
<evidence type="ECO:0000313" key="2">
    <source>
        <dbReference type="EMBL" id="KJV35265.1"/>
    </source>
</evidence>
<proteinExistence type="predicted"/>
<sequence>MNRREWLKSMSALAVGAIAGPSLLAVFDAHAASQAPAAKPQFFNPAQYSLVGTVSDIVIPRTDTPGAVDAGVPLFIDQMFSAVYAKVDQTRYLNAMAAFDKAGGKPFMQLNDAQRKALVDKLHKEALAVPKGGKPAPAADFVMMSKKLAMLGFFLSQPGCTQVLQYAAVPAQWKADIPLSEAGNGKAWAVEAELKI</sequence>
<feature type="chain" id="PRO_5002463547" evidence="1">
    <location>
        <begin position="32"/>
        <end position="196"/>
    </location>
</feature>
<dbReference type="RefSeq" id="WP_045829079.1">
    <property type="nucleotide sequence ID" value="NZ_JZRB01000016.1"/>
</dbReference>
<accession>A0A0F3KVH1</accession>
<evidence type="ECO:0000256" key="1">
    <source>
        <dbReference type="SAM" id="SignalP"/>
    </source>
</evidence>
<dbReference type="InterPro" id="IPR027056">
    <property type="entry name" value="Gluconate_2DH_su3"/>
</dbReference>
<keyword evidence="3" id="KW-1185">Reference proteome</keyword>
<dbReference type="InterPro" id="IPR006311">
    <property type="entry name" value="TAT_signal"/>
</dbReference>
<reference evidence="2 3" key="1">
    <citation type="submission" date="2015-03" db="EMBL/GenBank/DDBJ databases">
        <title>Draft genome sequence of Luteibacter yeojuensis strain SU11.</title>
        <authorList>
            <person name="Sulaiman J."/>
            <person name="Priya K."/>
            <person name="Chan K.-G."/>
        </authorList>
    </citation>
    <scope>NUCLEOTIDE SEQUENCE [LARGE SCALE GENOMIC DNA]</scope>
    <source>
        <strain evidence="2 3">SU11</strain>
    </source>
</reference>
<evidence type="ECO:0000313" key="3">
    <source>
        <dbReference type="Proteomes" id="UP000033651"/>
    </source>
</evidence>
<dbReference type="EMBL" id="JZRB01000016">
    <property type="protein sequence ID" value="KJV35265.1"/>
    <property type="molecule type" value="Genomic_DNA"/>
</dbReference>
<dbReference type="PATRIC" id="fig|345309.4.peg.845"/>
<protein>
    <submittedName>
        <fullName evidence="2">Twin-arginine translocation pathway signal</fullName>
    </submittedName>
</protein>